<sequence>MLTCVFLLCSNFVLGQSSDAVIADYLQSCHDVHLSNNNRVVLFKNGQEKFDDLFAAVRQARSSIHLEYFNFRNDSISKLLFDLLEQKAKEGVEVRAVFDGFGNSSNDQPLKKHHLENLRQRGIQIYEFDKLKFPWFNHAVHRDHRKIVVIDGVIAYTGGMNVADYYIVGKPEFGDWRDLHVRVEGDIVADLQGVFINFWKKVTGETISGDRYYPGMRDARELFHGLKRDTTATAGEKTIGLVNRDPFISPKIIHDTFIQAISSAQHQIQIINPYLTLCSHVKRALTAAVKRGVDLQIIVSAKSDIPVSPA</sequence>
<dbReference type="PANTHER" id="PTHR21248:SF22">
    <property type="entry name" value="PHOSPHOLIPASE D"/>
    <property type="match status" value="1"/>
</dbReference>
<dbReference type="CDD" id="cd09110">
    <property type="entry name" value="PLDc_CLS_1"/>
    <property type="match status" value="1"/>
</dbReference>
<protein>
    <submittedName>
        <fullName evidence="2">Phospholipase D/Transphosphatidylase</fullName>
    </submittedName>
</protein>
<organism evidence="2">
    <name type="scientific">gut metagenome</name>
    <dbReference type="NCBI Taxonomy" id="749906"/>
    <lineage>
        <taxon>unclassified sequences</taxon>
        <taxon>metagenomes</taxon>
        <taxon>organismal metagenomes</taxon>
    </lineage>
</organism>
<name>J9GR99_9ZZZZ</name>
<dbReference type="EMBL" id="AMCI01002466">
    <property type="protein sequence ID" value="EJX02630.1"/>
    <property type="molecule type" value="Genomic_DNA"/>
</dbReference>
<dbReference type="InterPro" id="IPR025202">
    <property type="entry name" value="PLD-like_dom"/>
</dbReference>
<accession>J9GR99</accession>
<evidence type="ECO:0000259" key="1">
    <source>
        <dbReference type="PROSITE" id="PS50035"/>
    </source>
</evidence>
<dbReference type="InterPro" id="IPR001736">
    <property type="entry name" value="PLipase_D/transphosphatidylase"/>
</dbReference>
<gene>
    <name evidence="2" type="ORF">EVA_09266</name>
</gene>
<comment type="caution">
    <text evidence="2">The sequence shown here is derived from an EMBL/GenBank/DDBJ whole genome shotgun (WGS) entry which is preliminary data.</text>
</comment>
<dbReference type="Pfam" id="PF13091">
    <property type="entry name" value="PLDc_2"/>
    <property type="match status" value="2"/>
</dbReference>
<dbReference type="GO" id="GO:0032049">
    <property type="term" value="P:cardiolipin biosynthetic process"/>
    <property type="evidence" value="ECO:0007669"/>
    <property type="project" value="UniProtKB-ARBA"/>
</dbReference>
<dbReference type="Gene3D" id="3.30.870.10">
    <property type="entry name" value="Endonuclease Chain A"/>
    <property type="match status" value="2"/>
</dbReference>
<dbReference type="GO" id="GO:0030572">
    <property type="term" value="F:phosphatidyltransferase activity"/>
    <property type="evidence" value="ECO:0007669"/>
    <property type="project" value="UniProtKB-ARBA"/>
</dbReference>
<dbReference type="SUPFAM" id="SSF56024">
    <property type="entry name" value="Phospholipase D/nuclease"/>
    <property type="match status" value="2"/>
</dbReference>
<dbReference type="PANTHER" id="PTHR21248">
    <property type="entry name" value="CARDIOLIPIN SYNTHASE"/>
    <property type="match status" value="1"/>
</dbReference>
<evidence type="ECO:0000313" key="2">
    <source>
        <dbReference type="EMBL" id="EJX02630.1"/>
    </source>
</evidence>
<dbReference type="PROSITE" id="PS50035">
    <property type="entry name" value="PLD"/>
    <property type="match status" value="1"/>
</dbReference>
<feature type="domain" description="PLD phosphodiesterase" evidence="1">
    <location>
        <begin position="139"/>
        <end position="166"/>
    </location>
</feature>
<reference evidence="2" key="1">
    <citation type="journal article" date="2012" name="PLoS ONE">
        <title>Gene sets for utilization of primary and secondary nutrition supplies in the distal gut of endangered iberian lynx.</title>
        <authorList>
            <person name="Alcaide M."/>
            <person name="Messina E."/>
            <person name="Richter M."/>
            <person name="Bargiela R."/>
            <person name="Peplies J."/>
            <person name="Huws S.A."/>
            <person name="Newbold C.J."/>
            <person name="Golyshin P.N."/>
            <person name="Simon M.A."/>
            <person name="Lopez G."/>
            <person name="Yakimov M.M."/>
            <person name="Ferrer M."/>
        </authorList>
    </citation>
    <scope>NUCLEOTIDE SEQUENCE</scope>
</reference>
<proteinExistence type="predicted"/>
<dbReference type="AlphaFoldDB" id="J9GR99"/>